<evidence type="ECO:0000259" key="9">
    <source>
        <dbReference type="Pfam" id="PF00081"/>
    </source>
</evidence>
<dbReference type="Pfam" id="PF02777">
    <property type="entry name" value="Sod_Fe_C"/>
    <property type="match status" value="1"/>
</dbReference>
<organism evidence="11 12">
    <name type="scientific">Bacillus chungangensis</name>
    <dbReference type="NCBI Taxonomy" id="587633"/>
    <lineage>
        <taxon>Bacteria</taxon>
        <taxon>Bacillati</taxon>
        <taxon>Bacillota</taxon>
        <taxon>Bacilli</taxon>
        <taxon>Bacillales</taxon>
        <taxon>Bacillaceae</taxon>
        <taxon>Bacillus</taxon>
    </lineage>
</organism>
<gene>
    <name evidence="11" type="ORF">J2S08_002350</name>
</gene>
<dbReference type="PRINTS" id="PR01703">
    <property type="entry name" value="MNSODISMTASE"/>
</dbReference>
<sequence length="208" mass="24123">MSTFTLPKLQYEYDELEPYIDARTLEIHHSKHHATYVNNLNNALANHESLQQNSLEELLRNVDSLPSDIQTAVRNNGGGHYCHSLFWEVMSPKGGGEPTADIAKEIDYYFKSFDQFKDQLSQAAIGRFGSGYGWLVYDKGKLSITSTPNQDTPLVEDKVPLLVIDVWEHAYYLKYQNRRPEFVTNWWETVNWDMVNERFLQAKSNENL</sequence>
<dbReference type="InterPro" id="IPR019832">
    <property type="entry name" value="Mn/Fe_SOD_C"/>
</dbReference>
<dbReference type="Gene3D" id="3.55.40.20">
    <property type="entry name" value="Iron/manganese superoxide dismutase, C-terminal domain"/>
    <property type="match status" value="1"/>
</dbReference>
<evidence type="ECO:0000256" key="3">
    <source>
        <dbReference type="ARBA" id="ARBA00008714"/>
    </source>
</evidence>
<comment type="similarity">
    <text evidence="3 8">Belongs to the iron/manganese superoxide dismutase family.</text>
</comment>
<reference evidence="11 12" key="1">
    <citation type="submission" date="2023-07" db="EMBL/GenBank/DDBJ databases">
        <title>Genomic Encyclopedia of Type Strains, Phase IV (KMG-IV): sequencing the most valuable type-strain genomes for metagenomic binning, comparative biology and taxonomic classification.</title>
        <authorList>
            <person name="Goeker M."/>
        </authorList>
    </citation>
    <scope>NUCLEOTIDE SEQUENCE [LARGE SCALE GENOMIC DNA]</scope>
    <source>
        <strain evidence="11 12">DSM 23837</strain>
    </source>
</reference>
<keyword evidence="12" id="KW-1185">Reference proteome</keyword>
<dbReference type="InterPro" id="IPR001189">
    <property type="entry name" value="Mn/Fe_SOD"/>
</dbReference>
<comment type="function">
    <text evidence="8">Destroys radicals which are normally produced within the cells and which are toxic to biological systems.</text>
</comment>
<evidence type="ECO:0000256" key="7">
    <source>
        <dbReference type="ARBA" id="ARBA00049204"/>
    </source>
</evidence>
<dbReference type="InterPro" id="IPR019831">
    <property type="entry name" value="Mn/Fe_SOD_N"/>
</dbReference>
<dbReference type="EMBL" id="JAUSTT010000013">
    <property type="protein sequence ID" value="MDQ0176506.1"/>
    <property type="molecule type" value="Genomic_DNA"/>
</dbReference>
<dbReference type="SUPFAM" id="SSF46609">
    <property type="entry name" value="Fe,Mn superoxide dismutase (SOD), N-terminal domain"/>
    <property type="match status" value="1"/>
</dbReference>
<dbReference type="RefSeq" id="WP_307229704.1">
    <property type="nucleotide sequence ID" value="NZ_JAUSTT010000013.1"/>
</dbReference>
<dbReference type="SUPFAM" id="SSF54719">
    <property type="entry name" value="Fe,Mn superoxide dismutase (SOD), C-terminal domain"/>
    <property type="match status" value="1"/>
</dbReference>
<keyword evidence="5 8" id="KW-0479">Metal-binding</keyword>
<dbReference type="Pfam" id="PF00081">
    <property type="entry name" value="Sod_Fe_N"/>
    <property type="match status" value="1"/>
</dbReference>
<dbReference type="EC" id="1.15.1.1" evidence="4 8"/>
<evidence type="ECO:0000256" key="6">
    <source>
        <dbReference type="ARBA" id="ARBA00023002"/>
    </source>
</evidence>
<proteinExistence type="inferred from homology"/>
<dbReference type="PANTHER" id="PTHR43595:SF2">
    <property type="entry name" value="SMALL RIBOSOMAL SUBUNIT PROTEIN MS42"/>
    <property type="match status" value="1"/>
</dbReference>
<feature type="domain" description="Manganese/iron superoxide dismutase C-terminal" evidence="10">
    <location>
        <begin position="98"/>
        <end position="198"/>
    </location>
</feature>
<comment type="caution">
    <text evidence="11">The sequence shown here is derived from an EMBL/GenBank/DDBJ whole genome shotgun (WGS) entry which is preliminary data.</text>
</comment>
<dbReference type="GO" id="GO:0004784">
    <property type="term" value="F:superoxide dismutase activity"/>
    <property type="evidence" value="ECO:0007669"/>
    <property type="project" value="UniProtKB-EC"/>
</dbReference>
<dbReference type="PIRSF" id="PIRSF000349">
    <property type="entry name" value="SODismutase"/>
    <property type="match status" value="1"/>
</dbReference>
<comment type="function">
    <text evidence="2">Destroys superoxide anion radicals which are normally produced within the cells and which are toxic to biological systems.</text>
</comment>
<keyword evidence="6 8" id="KW-0560">Oxidoreductase</keyword>
<name>A0ABT9WTJ3_9BACI</name>
<dbReference type="InterPro" id="IPR019833">
    <property type="entry name" value="Mn/Fe_SOD_BS"/>
</dbReference>
<dbReference type="Gene3D" id="1.10.287.990">
    <property type="entry name" value="Fe,Mn superoxide dismutase (SOD) domain"/>
    <property type="match status" value="1"/>
</dbReference>
<feature type="domain" description="Manganese/iron superoxide dismutase N-terminal" evidence="9">
    <location>
        <begin position="3"/>
        <end position="91"/>
    </location>
</feature>
<evidence type="ECO:0000256" key="1">
    <source>
        <dbReference type="ARBA" id="ARBA00001936"/>
    </source>
</evidence>
<dbReference type="PANTHER" id="PTHR43595">
    <property type="entry name" value="37S RIBOSOMAL PROTEIN S26, MITOCHONDRIAL"/>
    <property type="match status" value="1"/>
</dbReference>
<comment type="cofactor">
    <cofactor evidence="1">
        <name>Mn(2+)</name>
        <dbReference type="ChEBI" id="CHEBI:29035"/>
    </cofactor>
</comment>
<dbReference type="InterPro" id="IPR036314">
    <property type="entry name" value="SOD_C_sf"/>
</dbReference>
<evidence type="ECO:0000259" key="10">
    <source>
        <dbReference type="Pfam" id="PF02777"/>
    </source>
</evidence>
<dbReference type="Proteomes" id="UP001223586">
    <property type="component" value="Unassembled WGS sequence"/>
</dbReference>
<protein>
    <recommendedName>
        <fullName evidence="4 8">Superoxide dismutase</fullName>
        <ecNumber evidence="4 8">1.15.1.1</ecNumber>
    </recommendedName>
</protein>
<evidence type="ECO:0000313" key="11">
    <source>
        <dbReference type="EMBL" id="MDQ0176506.1"/>
    </source>
</evidence>
<evidence type="ECO:0000256" key="5">
    <source>
        <dbReference type="ARBA" id="ARBA00022723"/>
    </source>
</evidence>
<evidence type="ECO:0000256" key="2">
    <source>
        <dbReference type="ARBA" id="ARBA00002170"/>
    </source>
</evidence>
<comment type="catalytic activity">
    <reaction evidence="7 8">
        <text>2 superoxide + 2 H(+) = H2O2 + O2</text>
        <dbReference type="Rhea" id="RHEA:20696"/>
        <dbReference type="ChEBI" id="CHEBI:15378"/>
        <dbReference type="ChEBI" id="CHEBI:15379"/>
        <dbReference type="ChEBI" id="CHEBI:16240"/>
        <dbReference type="ChEBI" id="CHEBI:18421"/>
        <dbReference type="EC" id="1.15.1.1"/>
    </reaction>
</comment>
<dbReference type="InterPro" id="IPR036324">
    <property type="entry name" value="Mn/Fe_SOD_N_sf"/>
</dbReference>
<dbReference type="PROSITE" id="PS00088">
    <property type="entry name" value="SOD_MN"/>
    <property type="match status" value="1"/>
</dbReference>
<evidence type="ECO:0000256" key="4">
    <source>
        <dbReference type="ARBA" id="ARBA00012682"/>
    </source>
</evidence>
<accession>A0ABT9WTJ3</accession>
<evidence type="ECO:0000313" key="12">
    <source>
        <dbReference type="Proteomes" id="UP001223586"/>
    </source>
</evidence>
<evidence type="ECO:0000256" key="8">
    <source>
        <dbReference type="RuleBase" id="RU000414"/>
    </source>
</evidence>